<dbReference type="GO" id="GO:0003684">
    <property type="term" value="F:damaged DNA binding"/>
    <property type="evidence" value="ECO:0007669"/>
    <property type="project" value="InterPro"/>
</dbReference>
<dbReference type="Proteomes" id="UP000266743">
    <property type="component" value="Chromosome 11"/>
</dbReference>
<dbReference type="FunFam" id="3.30.70.270:FF:000054">
    <property type="entry name" value="Putative DNA polymerase kappa"/>
    <property type="match status" value="1"/>
</dbReference>
<feature type="domain" description="UmuC" evidence="4">
    <location>
        <begin position="135"/>
        <end position="318"/>
    </location>
</feature>
<dbReference type="PANTHER" id="PTHR11076">
    <property type="entry name" value="DNA REPAIR POLYMERASE UMUC / TRANSFERASE FAMILY MEMBER"/>
    <property type="match status" value="1"/>
</dbReference>
<evidence type="ECO:0000256" key="3">
    <source>
        <dbReference type="SAM" id="Coils"/>
    </source>
</evidence>
<dbReference type="CDD" id="cd03586">
    <property type="entry name" value="PolY_Pol_IV_kappa"/>
    <property type="match status" value="1"/>
</dbReference>
<dbReference type="Gene3D" id="1.10.150.810">
    <property type="match status" value="1"/>
</dbReference>
<dbReference type="GO" id="GO:0003887">
    <property type="term" value="F:DNA-directed DNA polymerase activity"/>
    <property type="evidence" value="ECO:0007669"/>
    <property type="project" value="InterPro"/>
</dbReference>
<evidence type="ECO:0000259" key="4">
    <source>
        <dbReference type="PROSITE" id="PS50173"/>
    </source>
</evidence>
<dbReference type="GO" id="GO:0006281">
    <property type="term" value="P:DNA repair"/>
    <property type="evidence" value="ECO:0007669"/>
    <property type="project" value="InterPro"/>
</dbReference>
<dbReference type="PANTHER" id="PTHR11076:SF33">
    <property type="entry name" value="DNA POLYMERASE KAPPA"/>
    <property type="match status" value="1"/>
</dbReference>
<dbReference type="InterPro" id="IPR036775">
    <property type="entry name" value="DNA_pol_Y-fam_lit_finger_sf"/>
</dbReference>
<dbReference type="InterPro" id="IPR043128">
    <property type="entry name" value="Rev_trsase/Diguanyl_cyclase"/>
</dbReference>
<reference evidence="5 6" key="1">
    <citation type="submission" date="2018-09" db="EMBL/GenBank/DDBJ databases">
        <title>whole genome sequence of T. equiperdum IVM-t1 strain.</title>
        <authorList>
            <person name="Suganuma K."/>
        </authorList>
    </citation>
    <scope>NUCLEOTIDE SEQUENCE [LARGE SCALE GENOMIC DNA]</scope>
    <source>
        <strain evidence="5 6">IVM-t1</strain>
    </source>
</reference>
<dbReference type="Gene3D" id="3.40.1170.60">
    <property type="match status" value="1"/>
</dbReference>
<evidence type="ECO:0000313" key="5">
    <source>
        <dbReference type="EMBL" id="RHW67985.1"/>
    </source>
</evidence>
<dbReference type="Pfam" id="PF00817">
    <property type="entry name" value="IMS"/>
    <property type="match status" value="1"/>
</dbReference>
<dbReference type="Gene3D" id="3.30.1490.100">
    <property type="entry name" value="DNA polymerase, Y-family, little finger domain"/>
    <property type="match status" value="1"/>
</dbReference>
<dbReference type="Pfam" id="PF11799">
    <property type="entry name" value="IMS_C"/>
    <property type="match status" value="1"/>
</dbReference>
<dbReference type="AlphaFoldDB" id="A0A3L6KV25"/>
<evidence type="ECO:0000256" key="1">
    <source>
        <dbReference type="ARBA" id="ARBA00010945"/>
    </source>
</evidence>
<dbReference type="InterPro" id="IPR050116">
    <property type="entry name" value="DNA_polymerase-Y"/>
</dbReference>
<proteinExistence type="inferred from homology"/>
<dbReference type="FunFam" id="1.10.150.810:FF:000004">
    <property type="entry name" value="DNA polymerase kappa, putative"/>
    <property type="match status" value="1"/>
</dbReference>
<comment type="caution">
    <text evidence="5">The sequence shown here is derived from an EMBL/GenBank/DDBJ whole genome shotgun (WGS) entry which is preliminary data.</text>
</comment>
<accession>A0A3L6KV25</accession>
<dbReference type="GO" id="GO:0005634">
    <property type="term" value="C:nucleus"/>
    <property type="evidence" value="ECO:0007669"/>
    <property type="project" value="TreeGrafter"/>
</dbReference>
<dbReference type="FunFam" id="3.40.1170.60:FF:000017">
    <property type="entry name" value="Putative DNA polymerase kappa"/>
    <property type="match status" value="1"/>
</dbReference>
<protein>
    <recommendedName>
        <fullName evidence="2">DNA polymerase kappa</fullName>
    </recommendedName>
</protein>
<feature type="coiled-coil region" evidence="3">
    <location>
        <begin position="75"/>
        <end position="132"/>
    </location>
</feature>
<dbReference type="InterPro" id="IPR024728">
    <property type="entry name" value="PolY_HhH_motif"/>
</dbReference>
<dbReference type="FunFam" id="1.10.150.20:FF:000096">
    <property type="entry name" value="Putative DNA polymerase kappa"/>
    <property type="match status" value="1"/>
</dbReference>
<dbReference type="FunFam" id="3.30.1490.100:FF:000017">
    <property type="entry name" value="DNA polymerase kappa, putative"/>
    <property type="match status" value="1"/>
</dbReference>
<dbReference type="InterPro" id="IPR017961">
    <property type="entry name" value="DNA_pol_Y-fam_little_finger"/>
</dbReference>
<dbReference type="InterPro" id="IPR001126">
    <property type="entry name" value="UmuC"/>
</dbReference>
<comment type="similarity">
    <text evidence="1">Belongs to the DNA polymerase type-Y family.</text>
</comment>
<evidence type="ECO:0000313" key="6">
    <source>
        <dbReference type="Proteomes" id="UP000266743"/>
    </source>
</evidence>
<dbReference type="InterPro" id="IPR022880">
    <property type="entry name" value="DNApol_IV"/>
</dbReference>
<dbReference type="GO" id="GO:0042276">
    <property type="term" value="P:error-prone translesion synthesis"/>
    <property type="evidence" value="ECO:0007669"/>
    <property type="project" value="TreeGrafter"/>
</dbReference>
<sequence length="572" mass="63539">MCGGEENGGLDQAHVSYSGSASEQNIAEMIVDPSASRQPTAFQLTLDCNKAGMGNVDKERVEAIIRNVSEGSSFLMNEQRKAEGREKQLQELKRKSSLFTQLLGGERNAAQRKQWELKVSKIEQELEATRRLGTYIHLDMDMFYAAVEIKKHPEYATIPLAIGTRTRLQTANYVARGRGVRCSMPGFLALKICPNLLILPPDFDSYNEESNTVRRIVAEYDPNYISFGLDELTLEVSAYIERFEGTKTAEDVASELRVRVFGETKLTASAGIGPTAALAKIASNINKPNGQHDLNLHTREDVMTYVRDLGLRSVPGVGKVTEALLKGLGITTLSDIYNRRVELCYILHNNLFRFLLGASIGIMQWPDAATAANTENCEGATGEQRKAISSERSITTPRTKEGMQEMVDTVFNGAYEEMRKSEMMCRRISLRIRWASYRYQQYTKSLIQYSDDSATLRRAVDGLLLPHAAKYSEISLLGVRFLDLISAKVFHMKRKGGNQLSISQFIRPKKLGEGTATTGIKRERTTEPKQVVGVNLSSDDEDENDSVGLASSSTILVSTDKGTVESEVTIIE</sequence>
<name>A0A3L6KV25_9TRYP</name>
<dbReference type="InterPro" id="IPR043502">
    <property type="entry name" value="DNA/RNA_pol_sf"/>
</dbReference>
<dbReference type="Gene3D" id="1.10.150.20">
    <property type="entry name" value="5' to 3' exonuclease, C-terminal subdomain"/>
    <property type="match status" value="1"/>
</dbReference>
<organism evidence="5 6">
    <name type="scientific">Trypanosoma brucei equiperdum</name>
    <dbReference type="NCBI Taxonomy" id="630700"/>
    <lineage>
        <taxon>Eukaryota</taxon>
        <taxon>Discoba</taxon>
        <taxon>Euglenozoa</taxon>
        <taxon>Kinetoplastea</taxon>
        <taxon>Metakinetoplastina</taxon>
        <taxon>Trypanosomatida</taxon>
        <taxon>Trypanosomatidae</taxon>
        <taxon>Trypanosoma</taxon>
    </lineage>
</organism>
<dbReference type="SUPFAM" id="SSF56672">
    <property type="entry name" value="DNA/RNA polymerases"/>
    <property type="match status" value="1"/>
</dbReference>
<dbReference type="PROSITE" id="PS50173">
    <property type="entry name" value="UMUC"/>
    <property type="match status" value="1"/>
</dbReference>
<dbReference type="SUPFAM" id="SSF100879">
    <property type="entry name" value="Lesion bypass DNA polymerase (Y-family), little finger domain"/>
    <property type="match status" value="1"/>
</dbReference>
<dbReference type="Gene3D" id="3.30.70.270">
    <property type="match status" value="1"/>
</dbReference>
<dbReference type="Pfam" id="PF11798">
    <property type="entry name" value="IMS_HHH"/>
    <property type="match status" value="1"/>
</dbReference>
<keyword evidence="3" id="KW-0175">Coiled coil</keyword>
<dbReference type="EMBL" id="QSBY01000011">
    <property type="protein sequence ID" value="RHW67985.1"/>
    <property type="molecule type" value="Genomic_DNA"/>
</dbReference>
<evidence type="ECO:0000256" key="2">
    <source>
        <dbReference type="ARBA" id="ARBA00016178"/>
    </source>
</evidence>
<gene>
    <name evidence="5" type="ORF">DPX39_110056100</name>
</gene>